<keyword evidence="1" id="KW-0805">Transcription regulation</keyword>
<dbReference type="SUPFAM" id="SSF48008">
    <property type="entry name" value="GntR ligand-binding domain-like"/>
    <property type="match status" value="1"/>
</dbReference>
<protein>
    <submittedName>
        <fullName evidence="5">Transcriptional regulator</fullName>
    </submittedName>
</protein>
<dbReference type="SUPFAM" id="SSF46785">
    <property type="entry name" value="Winged helix' DNA-binding domain"/>
    <property type="match status" value="1"/>
</dbReference>
<evidence type="ECO:0000313" key="5">
    <source>
        <dbReference type="EMBL" id="GGO66700.1"/>
    </source>
</evidence>
<feature type="domain" description="HTH gntR-type" evidence="4">
    <location>
        <begin position="31"/>
        <end position="98"/>
    </location>
</feature>
<dbReference type="InterPro" id="IPR000524">
    <property type="entry name" value="Tscrpt_reg_HTH_GntR"/>
</dbReference>
<proteinExistence type="predicted"/>
<gene>
    <name evidence="5" type="ORF">GCM10010910_26730</name>
</gene>
<evidence type="ECO:0000256" key="3">
    <source>
        <dbReference type="ARBA" id="ARBA00023163"/>
    </source>
</evidence>
<evidence type="ECO:0000313" key="6">
    <source>
        <dbReference type="Proteomes" id="UP000638043"/>
    </source>
</evidence>
<dbReference type="InterPro" id="IPR036388">
    <property type="entry name" value="WH-like_DNA-bd_sf"/>
</dbReference>
<sequence length="262" mass="28264">MRELLGLRRRDSVAPVSRFGATRSVVPVSRMSTVDLIVAELRKAILAGDLAVGEPLREVEIATQLGVSRGPLREAAQRIVQEGLLVSIPGRGLRVRRIPAEEVPDLYEARLAVESHAARRLAQRPNAVETAELEACLARLVAVSAGDEAVPIGDADLAFHRQLVDLVGSTRMSKRIETLLAETRIANLSTHDGYTMPREVSPTYRELIDAIVAGDGEAAADALSRQFEAAIARLTGLDDSTETIESPIGTETASFARIETVE</sequence>
<dbReference type="CDD" id="cd07377">
    <property type="entry name" value="WHTH_GntR"/>
    <property type="match status" value="1"/>
</dbReference>
<dbReference type="InterPro" id="IPR011711">
    <property type="entry name" value="GntR_C"/>
</dbReference>
<comment type="caution">
    <text evidence="5">The sequence shown here is derived from an EMBL/GenBank/DDBJ whole genome shotgun (WGS) entry which is preliminary data.</text>
</comment>
<keyword evidence="3" id="KW-0804">Transcription</keyword>
<dbReference type="Pfam" id="PF00392">
    <property type="entry name" value="GntR"/>
    <property type="match status" value="1"/>
</dbReference>
<evidence type="ECO:0000256" key="2">
    <source>
        <dbReference type="ARBA" id="ARBA00023125"/>
    </source>
</evidence>
<dbReference type="Gene3D" id="1.20.120.530">
    <property type="entry name" value="GntR ligand-binding domain-like"/>
    <property type="match status" value="1"/>
</dbReference>
<organism evidence="5 6">
    <name type="scientific">Microbacterium nanhaiense</name>
    <dbReference type="NCBI Taxonomy" id="1301026"/>
    <lineage>
        <taxon>Bacteria</taxon>
        <taxon>Bacillati</taxon>
        <taxon>Actinomycetota</taxon>
        <taxon>Actinomycetes</taxon>
        <taxon>Micrococcales</taxon>
        <taxon>Microbacteriaceae</taxon>
        <taxon>Microbacterium</taxon>
    </lineage>
</organism>
<dbReference type="PANTHER" id="PTHR43537">
    <property type="entry name" value="TRANSCRIPTIONAL REGULATOR, GNTR FAMILY"/>
    <property type="match status" value="1"/>
</dbReference>
<evidence type="ECO:0000259" key="4">
    <source>
        <dbReference type="PROSITE" id="PS50949"/>
    </source>
</evidence>
<dbReference type="SMART" id="SM00345">
    <property type="entry name" value="HTH_GNTR"/>
    <property type="match status" value="1"/>
</dbReference>
<dbReference type="InterPro" id="IPR008920">
    <property type="entry name" value="TF_FadR/GntR_C"/>
</dbReference>
<dbReference type="Gene3D" id="1.10.10.10">
    <property type="entry name" value="Winged helix-like DNA-binding domain superfamily/Winged helix DNA-binding domain"/>
    <property type="match status" value="1"/>
</dbReference>
<dbReference type="EMBL" id="BMMQ01000010">
    <property type="protein sequence ID" value="GGO66700.1"/>
    <property type="molecule type" value="Genomic_DNA"/>
</dbReference>
<evidence type="ECO:0000256" key="1">
    <source>
        <dbReference type="ARBA" id="ARBA00023015"/>
    </source>
</evidence>
<dbReference type="RefSeq" id="WP_188702710.1">
    <property type="nucleotide sequence ID" value="NZ_BMMQ01000010.1"/>
</dbReference>
<keyword evidence="2" id="KW-0238">DNA-binding</keyword>
<dbReference type="Proteomes" id="UP000638043">
    <property type="component" value="Unassembled WGS sequence"/>
</dbReference>
<dbReference type="SMART" id="SM00895">
    <property type="entry name" value="FCD"/>
    <property type="match status" value="1"/>
</dbReference>
<dbReference type="PROSITE" id="PS50949">
    <property type="entry name" value="HTH_GNTR"/>
    <property type="match status" value="1"/>
</dbReference>
<dbReference type="Pfam" id="PF07729">
    <property type="entry name" value="FCD"/>
    <property type="match status" value="1"/>
</dbReference>
<dbReference type="InterPro" id="IPR036390">
    <property type="entry name" value="WH_DNA-bd_sf"/>
</dbReference>
<keyword evidence="6" id="KW-1185">Reference proteome</keyword>
<accession>A0ABQ2N5K5</accession>
<reference evidence="6" key="1">
    <citation type="journal article" date="2019" name="Int. J. Syst. Evol. Microbiol.">
        <title>The Global Catalogue of Microorganisms (GCM) 10K type strain sequencing project: providing services to taxonomists for standard genome sequencing and annotation.</title>
        <authorList>
            <consortium name="The Broad Institute Genomics Platform"/>
            <consortium name="The Broad Institute Genome Sequencing Center for Infectious Disease"/>
            <person name="Wu L."/>
            <person name="Ma J."/>
        </authorList>
    </citation>
    <scope>NUCLEOTIDE SEQUENCE [LARGE SCALE GENOMIC DNA]</scope>
    <source>
        <strain evidence="6">CGMCC 4.7181</strain>
    </source>
</reference>
<dbReference type="PANTHER" id="PTHR43537:SF5">
    <property type="entry name" value="UXU OPERON TRANSCRIPTIONAL REGULATOR"/>
    <property type="match status" value="1"/>
</dbReference>
<name>A0ABQ2N5K5_9MICO</name>